<organism evidence="2 3">
    <name type="scientific">Sedimentibacter acidaminivorans</name>
    <dbReference type="NCBI Taxonomy" id="913099"/>
    <lineage>
        <taxon>Bacteria</taxon>
        <taxon>Bacillati</taxon>
        <taxon>Bacillota</taxon>
        <taxon>Tissierellia</taxon>
        <taxon>Sedimentibacter</taxon>
    </lineage>
</organism>
<gene>
    <name evidence="2" type="ORF">J2Z76_000936</name>
</gene>
<feature type="transmembrane region" description="Helical" evidence="1">
    <location>
        <begin position="88"/>
        <end position="107"/>
    </location>
</feature>
<keyword evidence="3" id="KW-1185">Reference proteome</keyword>
<accession>A0ABS4GBL1</accession>
<name>A0ABS4GBL1_9FIRM</name>
<comment type="caution">
    <text evidence="2">The sequence shown here is derived from an EMBL/GenBank/DDBJ whole genome shotgun (WGS) entry which is preliminary data.</text>
</comment>
<evidence type="ECO:0008006" key="4">
    <source>
        <dbReference type="Google" id="ProtNLM"/>
    </source>
</evidence>
<reference evidence="2 3" key="1">
    <citation type="submission" date="2021-03" db="EMBL/GenBank/DDBJ databases">
        <title>Genomic Encyclopedia of Type Strains, Phase IV (KMG-IV): sequencing the most valuable type-strain genomes for metagenomic binning, comparative biology and taxonomic classification.</title>
        <authorList>
            <person name="Goeker M."/>
        </authorList>
    </citation>
    <scope>NUCLEOTIDE SEQUENCE [LARGE SCALE GENOMIC DNA]</scope>
    <source>
        <strain evidence="2 3">DSM 24004</strain>
    </source>
</reference>
<proteinExistence type="predicted"/>
<keyword evidence="1" id="KW-1133">Transmembrane helix</keyword>
<protein>
    <recommendedName>
        <fullName evidence="4">Zinc-finger domain-containing protein</fullName>
    </recommendedName>
</protein>
<evidence type="ECO:0000256" key="1">
    <source>
        <dbReference type="SAM" id="Phobius"/>
    </source>
</evidence>
<keyword evidence="1" id="KW-0472">Membrane</keyword>
<dbReference type="Proteomes" id="UP001519342">
    <property type="component" value="Unassembled WGS sequence"/>
</dbReference>
<dbReference type="EMBL" id="JAGGKS010000002">
    <property type="protein sequence ID" value="MBP1925079.1"/>
    <property type="molecule type" value="Genomic_DNA"/>
</dbReference>
<evidence type="ECO:0000313" key="3">
    <source>
        <dbReference type="Proteomes" id="UP001519342"/>
    </source>
</evidence>
<sequence length="163" mass="19111">MKHYDYIEWLLYKNKMLTKEKLDEMEQHLFNCDTCMEIFLTLIDEEEVRSAGKFVTNNFTSNVIEKMPKLKIVKHKKKQKKKIFNYQFGYYVAVASVTIILTFGGFYTDLVDIVPKLSASIKVPNKSTNIIANFSDSIVDSTSSFLFSIENIDRNKRRKNIER</sequence>
<dbReference type="RefSeq" id="WP_209510829.1">
    <property type="nucleotide sequence ID" value="NZ_JAGGKS010000002.1"/>
</dbReference>
<evidence type="ECO:0000313" key="2">
    <source>
        <dbReference type="EMBL" id="MBP1925079.1"/>
    </source>
</evidence>
<keyword evidence="1" id="KW-0812">Transmembrane</keyword>